<feature type="repeat" description="WD" evidence="3">
    <location>
        <begin position="68"/>
        <end position="111"/>
    </location>
</feature>
<dbReference type="PROSITE" id="PS50082">
    <property type="entry name" value="WD_REPEATS_2"/>
    <property type="match status" value="2"/>
</dbReference>
<name>X6M1A5_RETFI</name>
<protein>
    <recommendedName>
        <fullName evidence="7">WD-40 repeat protein</fullName>
    </recommendedName>
</protein>
<evidence type="ECO:0000313" key="6">
    <source>
        <dbReference type="Proteomes" id="UP000023152"/>
    </source>
</evidence>
<dbReference type="InterPro" id="IPR036322">
    <property type="entry name" value="WD40_repeat_dom_sf"/>
</dbReference>
<dbReference type="EMBL" id="ASPP01025869">
    <property type="protein sequence ID" value="ETO07674.1"/>
    <property type="molecule type" value="Genomic_DNA"/>
</dbReference>
<evidence type="ECO:0000256" key="4">
    <source>
        <dbReference type="SAM" id="Phobius"/>
    </source>
</evidence>
<evidence type="ECO:0000256" key="3">
    <source>
        <dbReference type="PROSITE-ProRule" id="PRU00221"/>
    </source>
</evidence>
<feature type="repeat" description="WD" evidence="3">
    <location>
        <begin position="112"/>
        <end position="156"/>
    </location>
</feature>
<proteinExistence type="predicted"/>
<dbReference type="Gene3D" id="2.130.10.10">
    <property type="entry name" value="YVTN repeat-like/Quinoprotein amine dehydrogenase"/>
    <property type="match status" value="1"/>
</dbReference>
<dbReference type="AlphaFoldDB" id="X6M1A5"/>
<organism evidence="5 6">
    <name type="scientific">Reticulomyxa filosa</name>
    <dbReference type="NCBI Taxonomy" id="46433"/>
    <lineage>
        <taxon>Eukaryota</taxon>
        <taxon>Sar</taxon>
        <taxon>Rhizaria</taxon>
        <taxon>Retaria</taxon>
        <taxon>Foraminifera</taxon>
        <taxon>Monothalamids</taxon>
        <taxon>Reticulomyxidae</taxon>
        <taxon>Reticulomyxa</taxon>
    </lineage>
</organism>
<comment type="caution">
    <text evidence="5">The sequence shown here is derived from an EMBL/GenBank/DDBJ whole genome shotgun (WGS) entry which is preliminary data.</text>
</comment>
<dbReference type="SUPFAM" id="SSF50978">
    <property type="entry name" value="WD40 repeat-like"/>
    <property type="match status" value="1"/>
</dbReference>
<dbReference type="PANTHER" id="PTHR22847">
    <property type="entry name" value="WD40 REPEAT PROTEIN"/>
    <property type="match status" value="1"/>
</dbReference>
<keyword evidence="4" id="KW-0472">Membrane</keyword>
<reference evidence="5 6" key="1">
    <citation type="journal article" date="2013" name="Curr. Biol.">
        <title>The Genome of the Foraminiferan Reticulomyxa filosa.</title>
        <authorList>
            <person name="Glockner G."/>
            <person name="Hulsmann N."/>
            <person name="Schleicher M."/>
            <person name="Noegel A.A."/>
            <person name="Eichinger L."/>
            <person name="Gallinger C."/>
            <person name="Pawlowski J."/>
            <person name="Sierra R."/>
            <person name="Euteneuer U."/>
            <person name="Pillet L."/>
            <person name="Moustafa A."/>
            <person name="Platzer M."/>
            <person name="Groth M."/>
            <person name="Szafranski K."/>
            <person name="Schliwa M."/>
        </authorList>
    </citation>
    <scope>NUCLEOTIDE SEQUENCE [LARGE SCALE GENOMIC DNA]</scope>
</reference>
<keyword evidence="1 3" id="KW-0853">WD repeat</keyword>
<evidence type="ECO:0000313" key="5">
    <source>
        <dbReference type="EMBL" id="ETO07674.1"/>
    </source>
</evidence>
<dbReference type="GO" id="GO:1990234">
    <property type="term" value="C:transferase complex"/>
    <property type="evidence" value="ECO:0007669"/>
    <property type="project" value="UniProtKB-ARBA"/>
</dbReference>
<dbReference type="PROSITE" id="PS50231">
    <property type="entry name" value="RICIN_B_LECTIN"/>
    <property type="match status" value="1"/>
</dbReference>
<sequence length="156" mass="18714">MKTLGNEKQKSKEEEIHLIIQYWVRTLNIKLGWIYDFEKLVVNYVMFFITIIFIFDTFCSLSKLLNTFIGHTNRIYSIDYSTFDNNQFICSGSDDKTIRVWNIETNQQIQSFNKHSGSVYCVKFSPYHYYNYHQSVICSSSNNIIQFWDFKNNQQF</sequence>
<keyword evidence="2" id="KW-0677">Repeat</keyword>
<evidence type="ECO:0000256" key="2">
    <source>
        <dbReference type="ARBA" id="ARBA00022737"/>
    </source>
</evidence>
<gene>
    <name evidence="5" type="ORF">RFI_29716</name>
</gene>
<dbReference type="Pfam" id="PF00400">
    <property type="entry name" value="WD40"/>
    <property type="match status" value="2"/>
</dbReference>
<dbReference type="OrthoDB" id="10259804at2759"/>
<dbReference type="Proteomes" id="UP000023152">
    <property type="component" value="Unassembled WGS sequence"/>
</dbReference>
<evidence type="ECO:0008006" key="7">
    <source>
        <dbReference type="Google" id="ProtNLM"/>
    </source>
</evidence>
<keyword evidence="6" id="KW-1185">Reference proteome</keyword>
<keyword evidence="4" id="KW-0812">Transmembrane</keyword>
<dbReference type="InterPro" id="IPR015943">
    <property type="entry name" value="WD40/YVTN_repeat-like_dom_sf"/>
</dbReference>
<feature type="transmembrane region" description="Helical" evidence="4">
    <location>
        <begin position="41"/>
        <end position="61"/>
    </location>
</feature>
<dbReference type="PROSITE" id="PS00678">
    <property type="entry name" value="WD_REPEATS_1"/>
    <property type="match status" value="1"/>
</dbReference>
<dbReference type="InterPro" id="IPR001680">
    <property type="entry name" value="WD40_rpt"/>
</dbReference>
<dbReference type="InterPro" id="IPR019775">
    <property type="entry name" value="WD40_repeat_CS"/>
</dbReference>
<dbReference type="SMART" id="SM00320">
    <property type="entry name" value="WD40"/>
    <property type="match status" value="2"/>
</dbReference>
<dbReference type="PROSITE" id="PS50294">
    <property type="entry name" value="WD_REPEATS_REGION"/>
    <property type="match status" value="2"/>
</dbReference>
<accession>X6M1A5</accession>
<evidence type="ECO:0000256" key="1">
    <source>
        <dbReference type="ARBA" id="ARBA00022574"/>
    </source>
</evidence>
<dbReference type="PANTHER" id="PTHR22847:SF637">
    <property type="entry name" value="WD REPEAT DOMAIN 5B"/>
    <property type="match status" value="1"/>
</dbReference>
<keyword evidence="4" id="KW-1133">Transmembrane helix</keyword>